<gene>
    <name evidence="2" type="primary">envF_1</name>
    <name evidence="2" type="ORF">NCTC6947_02822</name>
</gene>
<dbReference type="PROSITE" id="PS51257">
    <property type="entry name" value="PROKAR_LIPOPROTEIN"/>
    <property type="match status" value="1"/>
</dbReference>
<dbReference type="EMBL" id="CABFNZ010000003">
    <property type="protein sequence ID" value="VUC82020.1"/>
    <property type="molecule type" value="Genomic_DNA"/>
</dbReference>
<reference evidence="2" key="1">
    <citation type="submission" date="2019-06" db="EMBL/GenBank/DDBJ databases">
        <authorList>
            <consortium name="Pathogen Informatics"/>
        </authorList>
    </citation>
    <scope>NUCLEOTIDE SEQUENCE</scope>
    <source>
        <strain evidence="2">NCTC6947</strain>
    </source>
</reference>
<protein>
    <submittedName>
        <fullName evidence="2">EnvF</fullName>
    </submittedName>
</protein>
<evidence type="ECO:0000256" key="1">
    <source>
        <dbReference type="SAM" id="Coils"/>
    </source>
</evidence>
<evidence type="ECO:0000313" key="2">
    <source>
        <dbReference type="EMBL" id="VUC82020.1"/>
    </source>
</evidence>
<keyword evidence="1" id="KW-0175">Coiled coil</keyword>
<name>A0A509C8I9_9ENTR</name>
<organism evidence="2">
    <name type="scientific">Salmonella sp. NCTC 6947</name>
    <dbReference type="NCBI Taxonomy" id="2583581"/>
    <lineage>
        <taxon>Bacteria</taxon>
        <taxon>Pseudomonadati</taxon>
        <taxon>Pseudomonadota</taxon>
        <taxon>Gammaproteobacteria</taxon>
        <taxon>Enterobacterales</taxon>
        <taxon>Enterobacteriaceae</taxon>
        <taxon>Salmonella</taxon>
    </lineage>
</organism>
<accession>A0A509C8I9</accession>
<proteinExistence type="predicted"/>
<feature type="coiled-coil region" evidence="1">
    <location>
        <begin position="26"/>
        <end position="53"/>
    </location>
</feature>
<sequence>MNKIHVTYKNLLLPITFIAATLISACDNDKDAMAEAEKNQEKYMQKIQQKEHQQSMFFYDKAEMQKAIANINAKGGANLAIIEVRFFKGGYSFIRQSVNTPAKVEMFKFNNGYWGGTFACQLNHLWHYNRGAKTRSTKRGFIQIRLDQFQHYTRAYSGNN</sequence>
<dbReference type="AlphaFoldDB" id="A0A509C8I9"/>